<organism evidence="2 3">
    <name type="scientific">Granulicella sibirica</name>
    <dbReference type="NCBI Taxonomy" id="2479048"/>
    <lineage>
        <taxon>Bacteria</taxon>
        <taxon>Pseudomonadati</taxon>
        <taxon>Acidobacteriota</taxon>
        <taxon>Terriglobia</taxon>
        <taxon>Terriglobales</taxon>
        <taxon>Acidobacteriaceae</taxon>
        <taxon>Granulicella</taxon>
    </lineage>
</organism>
<keyword evidence="1" id="KW-0472">Membrane</keyword>
<reference evidence="3" key="2">
    <citation type="submission" date="2019-02" db="EMBL/GenBank/DDBJ databases">
        <title>Granulicella sibirica sp. nov., a psychrotolerant acidobacterium isolated from an organic soil layer in forested tundra, West Siberia.</title>
        <authorList>
            <person name="Oshkin I.Y."/>
            <person name="Kulichevskaya I.S."/>
            <person name="Rijpstra W.I.C."/>
            <person name="Sinninghe Damste J.S."/>
            <person name="Rakitin A.L."/>
            <person name="Ravin N.V."/>
            <person name="Dedysh S.N."/>
        </authorList>
    </citation>
    <scope>NUCLEOTIDE SEQUENCE [LARGE SCALE GENOMIC DNA]</scope>
    <source>
        <strain evidence="3">AF10</strain>
    </source>
</reference>
<accession>A0A4Q0T6R4</accession>
<keyword evidence="1" id="KW-0812">Transmembrane</keyword>
<comment type="caution">
    <text evidence="2">The sequence shown here is derived from an EMBL/GenBank/DDBJ whole genome shotgun (WGS) entry which is preliminary data.</text>
</comment>
<dbReference type="EMBL" id="RDSM01000001">
    <property type="protein sequence ID" value="RXH57808.1"/>
    <property type="molecule type" value="Genomic_DNA"/>
</dbReference>
<feature type="transmembrane region" description="Helical" evidence="1">
    <location>
        <begin position="50"/>
        <end position="68"/>
    </location>
</feature>
<dbReference type="RefSeq" id="WP_128911918.1">
    <property type="nucleotide sequence ID" value="NZ_RDSM01000001.1"/>
</dbReference>
<evidence type="ECO:0000313" key="3">
    <source>
        <dbReference type="Proteomes" id="UP000289437"/>
    </source>
</evidence>
<dbReference type="AlphaFoldDB" id="A0A4Q0T6R4"/>
<proteinExistence type="predicted"/>
<sequence>MAAKLEIRDLADRLEYRVTQRHTRTHLFLRALFWMILLAIPIGMAGHSPLFAAGTAGIFIFAAFADVTRAQRGTDVTFTVTERDIISHGYTQNEYHPLNRWRTQAPDLAWREGHSSGENGPVFPQGVYSGNDCVLPLVTMEEGHRIVTAIYSRYPDTAEDSRYDHSSIPSQIITLGISKY</sequence>
<dbReference type="Proteomes" id="UP000289437">
    <property type="component" value="Unassembled WGS sequence"/>
</dbReference>
<name>A0A4Q0T6R4_9BACT</name>
<reference evidence="2 3" key="1">
    <citation type="submission" date="2018-11" db="EMBL/GenBank/DDBJ databases">
        <authorList>
            <person name="Mardanov A.V."/>
            <person name="Ravin N.V."/>
            <person name="Dedysh S.N."/>
        </authorList>
    </citation>
    <scope>NUCLEOTIDE SEQUENCE [LARGE SCALE GENOMIC DNA]</scope>
    <source>
        <strain evidence="2 3">AF10</strain>
    </source>
</reference>
<feature type="transmembrane region" description="Helical" evidence="1">
    <location>
        <begin position="27"/>
        <end position="44"/>
    </location>
</feature>
<evidence type="ECO:0000256" key="1">
    <source>
        <dbReference type="SAM" id="Phobius"/>
    </source>
</evidence>
<keyword evidence="3" id="KW-1185">Reference proteome</keyword>
<protein>
    <submittedName>
        <fullName evidence="2">Uncharacterized protein</fullName>
    </submittedName>
</protein>
<evidence type="ECO:0000313" key="2">
    <source>
        <dbReference type="EMBL" id="RXH57808.1"/>
    </source>
</evidence>
<gene>
    <name evidence="2" type="ORF">GRAN_1118</name>
</gene>
<keyword evidence="1" id="KW-1133">Transmembrane helix</keyword>